<dbReference type="SUPFAM" id="SSF47384">
    <property type="entry name" value="Homodimeric domain of signal transducing histidine kinase"/>
    <property type="match status" value="1"/>
</dbReference>
<dbReference type="GO" id="GO:0043565">
    <property type="term" value="F:sequence-specific DNA binding"/>
    <property type="evidence" value="ECO:0007669"/>
    <property type="project" value="InterPro"/>
</dbReference>
<dbReference type="SMART" id="SM00388">
    <property type="entry name" value="HisKA"/>
    <property type="match status" value="1"/>
</dbReference>
<keyword evidence="9" id="KW-0805">Transcription regulation</keyword>
<dbReference type="InterPro" id="IPR011110">
    <property type="entry name" value="Reg_prop"/>
</dbReference>
<dbReference type="InterPro" id="IPR009057">
    <property type="entry name" value="Homeodomain-like_sf"/>
</dbReference>
<dbReference type="InterPro" id="IPR011006">
    <property type="entry name" value="CheY-like_superfamily"/>
</dbReference>
<evidence type="ECO:0000259" key="16">
    <source>
        <dbReference type="PROSITE" id="PS50110"/>
    </source>
</evidence>
<evidence type="ECO:0000259" key="14">
    <source>
        <dbReference type="PROSITE" id="PS01124"/>
    </source>
</evidence>
<dbReference type="PANTHER" id="PTHR43547:SF2">
    <property type="entry name" value="HYBRID SIGNAL TRANSDUCTION HISTIDINE KINASE C"/>
    <property type="match status" value="1"/>
</dbReference>
<dbReference type="InterPro" id="IPR005467">
    <property type="entry name" value="His_kinase_dom"/>
</dbReference>
<dbReference type="EMBL" id="CYZH01000009">
    <property type="protein sequence ID" value="CUO41756.1"/>
    <property type="molecule type" value="Genomic_DNA"/>
</dbReference>
<dbReference type="InterPro" id="IPR015943">
    <property type="entry name" value="WD40/YVTN_repeat-like_dom_sf"/>
</dbReference>
<evidence type="ECO:0000256" key="3">
    <source>
        <dbReference type="ARBA" id="ARBA00022553"/>
    </source>
</evidence>
<proteinExistence type="predicted"/>
<dbReference type="PROSITE" id="PS50110">
    <property type="entry name" value="RESPONSE_REGULATORY"/>
    <property type="match status" value="1"/>
</dbReference>
<keyword evidence="8" id="KW-0902">Two-component regulatory system</keyword>
<dbReference type="GO" id="GO:0000155">
    <property type="term" value="F:phosphorelay sensor kinase activity"/>
    <property type="evidence" value="ECO:0007669"/>
    <property type="project" value="InterPro"/>
</dbReference>
<evidence type="ECO:0000313" key="18">
    <source>
        <dbReference type="Proteomes" id="UP000095517"/>
    </source>
</evidence>
<accession>A0A174EYX9</accession>
<dbReference type="InterPro" id="IPR001789">
    <property type="entry name" value="Sig_transdc_resp-reg_receiver"/>
</dbReference>
<dbReference type="InterPro" id="IPR018060">
    <property type="entry name" value="HTH_AraC"/>
</dbReference>
<dbReference type="Pfam" id="PF07494">
    <property type="entry name" value="Reg_prop"/>
    <property type="match status" value="3"/>
</dbReference>
<feature type="transmembrane region" description="Helical" evidence="13">
    <location>
        <begin position="765"/>
        <end position="787"/>
    </location>
</feature>
<evidence type="ECO:0000256" key="12">
    <source>
        <dbReference type="PROSITE-ProRule" id="PRU00169"/>
    </source>
</evidence>
<dbReference type="Proteomes" id="UP000095517">
    <property type="component" value="Unassembled WGS sequence"/>
</dbReference>
<dbReference type="SUPFAM" id="SSF101898">
    <property type="entry name" value="NHL repeat"/>
    <property type="match status" value="1"/>
</dbReference>
<evidence type="ECO:0000256" key="8">
    <source>
        <dbReference type="ARBA" id="ARBA00023012"/>
    </source>
</evidence>
<dbReference type="STRING" id="338188.ERS852397_01979"/>
<dbReference type="GO" id="GO:0003700">
    <property type="term" value="F:DNA-binding transcription factor activity"/>
    <property type="evidence" value="ECO:0007669"/>
    <property type="project" value="InterPro"/>
</dbReference>
<keyword evidence="3 12" id="KW-0597">Phosphoprotein</keyword>
<dbReference type="EC" id="2.7.13.3" evidence="2"/>
<evidence type="ECO:0000256" key="7">
    <source>
        <dbReference type="ARBA" id="ARBA00022840"/>
    </source>
</evidence>
<dbReference type="Gene3D" id="2.60.40.10">
    <property type="entry name" value="Immunoglobulins"/>
    <property type="match status" value="1"/>
</dbReference>
<dbReference type="InterPro" id="IPR011123">
    <property type="entry name" value="Y_Y_Y"/>
</dbReference>
<dbReference type="SMART" id="SM00448">
    <property type="entry name" value="REC"/>
    <property type="match status" value="1"/>
</dbReference>
<keyword evidence="13" id="KW-1133">Transmembrane helix</keyword>
<dbReference type="PROSITE" id="PS50109">
    <property type="entry name" value="HIS_KIN"/>
    <property type="match status" value="1"/>
</dbReference>
<dbReference type="SUPFAM" id="SSF52172">
    <property type="entry name" value="CheY-like"/>
    <property type="match status" value="1"/>
</dbReference>
<dbReference type="Gene3D" id="1.10.287.130">
    <property type="match status" value="1"/>
</dbReference>
<dbReference type="RefSeq" id="WP_055279010.1">
    <property type="nucleotide sequence ID" value="NZ_CABIXA010000009.1"/>
</dbReference>
<dbReference type="Pfam" id="PF00072">
    <property type="entry name" value="Response_reg"/>
    <property type="match status" value="1"/>
</dbReference>
<evidence type="ECO:0000256" key="13">
    <source>
        <dbReference type="SAM" id="Phobius"/>
    </source>
</evidence>
<dbReference type="SUPFAM" id="SSF63829">
    <property type="entry name" value="Calcium-dependent phosphotriesterase"/>
    <property type="match status" value="2"/>
</dbReference>
<dbReference type="GO" id="GO:0005524">
    <property type="term" value="F:ATP binding"/>
    <property type="evidence" value="ECO:0007669"/>
    <property type="project" value="UniProtKB-KW"/>
</dbReference>
<evidence type="ECO:0000259" key="15">
    <source>
        <dbReference type="PROSITE" id="PS50109"/>
    </source>
</evidence>
<keyword evidence="11" id="KW-0804">Transcription</keyword>
<dbReference type="InterPro" id="IPR036890">
    <property type="entry name" value="HATPase_C_sf"/>
</dbReference>
<dbReference type="PRINTS" id="PR00344">
    <property type="entry name" value="BCTRLSENSOR"/>
</dbReference>
<feature type="domain" description="HTH araC/xylS-type" evidence="14">
    <location>
        <begin position="1236"/>
        <end position="1334"/>
    </location>
</feature>
<dbReference type="FunFam" id="3.30.565.10:FF:000037">
    <property type="entry name" value="Hybrid sensor histidine kinase/response regulator"/>
    <property type="match status" value="1"/>
</dbReference>
<dbReference type="InterPro" id="IPR018062">
    <property type="entry name" value="HTH_AraC-typ_CS"/>
</dbReference>
<dbReference type="PROSITE" id="PS00041">
    <property type="entry name" value="HTH_ARAC_FAMILY_1"/>
    <property type="match status" value="1"/>
</dbReference>
<dbReference type="Pfam" id="PF12833">
    <property type="entry name" value="HTH_18"/>
    <property type="match status" value="1"/>
</dbReference>
<evidence type="ECO:0000256" key="1">
    <source>
        <dbReference type="ARBA" id="ARBA00000085"/>
    </source>
</evidence>
<dbReference type="Gene3D" id="3.40.50.2300">
    <property type="match status" value="1"/>
</dbReference>
<sequence>MRTTLLKFVLLFSLVLLNTSLSTGQIQYNNIRFKQLSIAEGLPHNTINAITQDNHGFIWFGTRNGLCRYDGYNINLFAHNEADSTSLRHNFITRLYNDSLRNILWISTDQGICSYNYETEDFSRYQIKGNTKDDVCFLNTSDGMLLAACSNGLYRYNEQDSLFVPFLLDKEKPHVRYFAEDGDKTLWIDTNKGLMRYSLEKKQFVSLPTLIQPFTLQCNNAVLISSNQLLFNTNNDFFVYHIQSNTLCNLSKDLEVKHFRCAATDHTGNIWVGTEYGIFVFNKLYQLIAHYEQSERDLSALNDSPIYSLYQDKAHNMWVGTYFGGVNYYIFGSDQFQIYPYGASFNHLSGKAVRQIINAPDNGLYIATEDGGLNYLNNRKEITRAERLHKQMQIYAKNIHSLWLDKDNSLWLGLFLKGALHYIPHLNRTVDYNLLSDEVSSGFCIIEDKNDHIWYGGPSGLFLIDKKKANSRPEKISSLRVFNLVQFNDSILWAGTRKGSIFQINTHTLKVTSLPILPHTDLYITYIYPDSHQRIWIGTDNNGLYVSDRNGSIIAFYSKEQLGSNAIKGIIEDEMSNVWVGTGNGLCCINSQTGSIDRYTTADGLPINQFNYSSACKKPDGELYFGTINGMISFYPEQVRSVNPRFNIALTAIWSNSEYMSPNNEKAFIPSSISELTEITLTHEQAQSLRLEYSGLNYQYTDNTQYAMKMEGIDKDWQFVGNQHQVRFSNLPSGRYILKIKASKDGIHWDETGQKDLAIRVLPPWWLSPGAYLVYALLFLLIIYAAYRYTKTRIILLMRLKTEHEQRVNIENMNQQKINFFTYISHDLKTPLTLILSPLQRLIQQPQISNNDKEKLEVIYRNANRMNYLINELLTFSKIEMKQMRISVRKGDIMHFLEELSHIFDIVAGEREIDFIVNLEDTEEEVWFSPSKLERILYNLLSNAFKYTQPGGYVKLSAKLIKEEKGTFVQISVKDNGRGIPKEAQEQIFESYYQVEKRDHREGFGLGLSLTRSLIHMHKGEIRVESKINKGSDFIVTLNVSEDAYNPDERSSENITTEEIQKYNQRIKETIELIPEKLTNKEKDPARESIMIVEDNKEMNDYLASIFSEKYDIIRAYNGAEACKKIAKQLPNLIISDLMMPVMDGLEFTERVKQDVTTSHIPVILLTAKTDENDHTEGYLRGADAYITKPFNAKNLELLVQNIQKSRKQSIEHFKQAEELNIKQITNNPRDEIFMKELMELIMANLTKEDFGVTEITAHLRISRSLLHMKLKSLTGCSITQFIRTIKMKEAKTHLLNGMNVSEASFAVGISDPNYFTKCFKKEFNITPTEFLKQLK</sequence>
<dbReference type="PANTHER" id="PTHR43547">
    <property type="entry name" value="TWO-COMPONENT HISTIDINE KINASE"/>
    <property type="match status" value="1"/>
</dbReference>
<keyword evidence="10" id="KW-0238">DNA-binding</keyword>
<dbReference type="Gene3D" id="3.30.565.10">
    <property type="entry name" value="Histidine kinase-like ATPase, C-terminal domain"/>
    <property type="match status" value="1"/>
</dbReference>
<dbReference type="Gene3D" id="2.130.10.10">
    <property type="entry name" value="YVTN repeat-like/Quinoprotein amine dehydrogenase"/>
    <property type="match status" value="2"/>
</dbReference>
<dbReference type="PROSITE" id="PS01124">
    <property type="entry name" value="HTH_ARAC_FAMILY_2"/>
    <property type="match status" value="1"/>
</dbReference>
<dbReference type="CDD" id="cd00082">
    <property type="entry name" value="HisKA"/>
    <property type="match status" value="1"/>
</dbReference>
<keyword evidence="6 17" id="KW-0418">Kinase</keyword>
<comment type="catalytic activity">
    <reaction evidence="1">
        <text>ATP + protein L-histidine = ADP + protein N-phospho-L-histidine.</text>
        <dbReference type="EC" id="2.7.13.3"/>
    </reaction>
</comment>
<evidence type="ECO:0000256" key="6">
    <source>
        <dbReference type="ARBA" id="ARBA00022777"/>
    </source>
</evidence>
<name>A0A174EYX9_9BACE</name>
<dbReference type="CDD" id="cd17574">
    <property type="entry name" value="REC_OmpR"/>
    <property type="match status" value="1"/>
</dbReference>
<keyword evidence="7" id="KW-0067">ATP-binding</keyword>
<evidence type="ECO:0000313" key="17">
    <source>
        <dbReference type="EMBL" id="CUO41756.1"/>
    </source>
</evidence>
<evidence type="ECO:0000256" key="9">
    <source>
        <dbReference type="ARBA" id="ARBA00023015"/>
    </source>
</evidence>
<dbReference type="CDD" id="cd00075">
    <property type="entry name" value="HATPase"/>
    <property type="match status" value="1"/>
</dbReference>
<keyword evidence="13" id="KW-0812">Transmembrane</keyword>
<dbReference type="SMART" id="SM00342">
    <property type="entry name" value="HTH_ARAC"/>
    <property type="match status" value="1"/>
</dbReference>
<dbReference type="SUPFAM" id="SSF55874">
    <property type="entry name" value="ATPase domain of HSP90 chaperone/DNA topoisomerase II/histidine kinase"/>
    <property type="match status" value="1"/>
</dbReference>
<evidence type="ECO:0000256" key="10">
    <source>
        <dbReference type="ARBA" id="ARBA00023125"/>
    </source>
</evidence>
<feature type="domain" description="Response regulatory" evidence="16">
    <location>
        <begin position="1089"/>
        <end position="1204"/>
    </location>
</feature>
<dbReference type="InterPro" id="IPR003661">
    <property type="entry name" value="HisK_dim/P_dom"/>
</dbReference>
<dbReference type="Pfam" id="PF00512">
    <property type="entry name" value="HisKA"/>
    <property type="match status" value="1"/>
</dbReference>
<dbReference type="Pfam" id="PF02518">
    <property type="entry name" value="HATPase_c"/>
    <property type="match status" value="1"/>
</dbReference>
<keyword evidence="5" id="KW-0547">Nucleotide-binding</keyword>
<dbReference type="Pfam" id="PF07495">
    <property type="entry name" value="Y_Y_Y"/>
    <property type="match status" value="1"/>
</dbReference>
<feature type="domain" description="Histidine kinase" evidence="15">
    <location>
        <begin position="823"/>
        <end position="1042"/>
    </location>
</feature>
<dbReference type="SUPFAM" id="SSF46689">
    <property type="entry name" value="Homeodomain-like"/>
    <property type="match status" value="1"/>
</dbReference>
<keyword evidence="4 17" id="KW-0808">Transferase</keyword>
<dbReference type="InterPro" id="IPR004358">
    <property type="entry name" value="Sig_transdc_His_kin-like_C"/>
</dbReference>
<protein>
    <recommendedName>
        <fullName evidence="2">histidine kinase</fullName>
        <ecNumber evidence="2">2.7.13.3</ecNumber>
    </recommendedName>
</protein>
<evidence type="ECO:0000256" key="5">
    <source>
        <dbReference type="ARBA" id="ARBA00022741"/>
    </source>
</evidence>
<dbReference type="InterPro" id="IPR013783">
    <property type="entry name" value="Ig-like_fold"/>
</dbReference>
<keyword evidence="13" id="KW-0472">Membrane</keyword>
<evidence type="ECO:0000256" key="11">
    <source>
        <dbReference type="ARBA" id="ARBA00023163"/>
    </source>
</evidence>
<dbReference type="SMART" id="SM00387">
    <property type="entry name" value="HATPase_c"/>
    <property type="match status" value="1"/>
</dbReference>
<organism evidence="17 18">
    <name type="scientific">Bacteroides finegoldii</name>
    <dbReference type="NCBI Taxonomy" id="338188"/>
    <lineage>
        <taxon>Bacteria</taxon>
        <taxon>Pseudomonadati</taxon>
        <taxon>Bacteroidota</taxon>
        <taxon>Bacteroidia</taxon>
        <taxon>Bacteroidales</taxon>
        <taxon>Bacteroidaceae</taxon>
        <taxon>Bacteroides</taxon>
    </lineage>
</organism>
<dbReference type="InterPro" id="IPR003594">
    <property type="entry name" value="HATPase_dom"/>
</dbReference>
<dbReference type="Gene3D" id="1.10.10.60">
    <property type="entry name" value="Homeodomain-like"/>
    <property type="match status" value="1"/>
</dbReference>
<evidence type="ECO:0000256" key="2">
    <source>
        <dbReference type="ARBA" id="ARBA00012438"/>
    </source>
</evidence>
<gene>
    <name evidence="17" type="primary">evgS_7</name>
    <name evidence="17" type="ORF">ERS852397_01979</name>
</gene>
<dbReference type="InterPro" id="IPR036097">
    <property type="entry name" value="HisK_dim/P_sf"/>
</dbReference>
<reference evidence="17 18" key="1">
    <citation type="submission" date="2015-09" db="EMBL/GenBank/DDBJ databases">
        <authorList>
            <consortium name="Pathogen Informatics"/>
        </authorList>
    </citation>
    <scope>NUCLEOTIDE SEQUENCE [LARGE SCALE GENOMIC DNA]</scope>
    <source>
        <strain evidence="17 18">2789STDY5608840</strain>
    </source>
</reference>
<feature type="modified residue" description="4-aspartylphosphate" evidence="12">
    <location>
        <position position="1137"/>
    </location>
</feature>
<evidence type="ECO:0000256" key="4">
    <source>
        <dbReference type="ARBA" id="ARBA00022679"/>
    </source>
</evidence>